<gene>
    <name evidence="1" type="ORF">L0M17_14530</name>
</gene>
<sequence length="81" mass="8677">MAEIMAAGAMAALTEPYAGEETLAGQVLGILLEVLEGPGLDQESKDRLRRLIDTHEGHPERALLKHLRCVRHHGAAIAEAG</sequence>
<reference evidence="1 2" key="1">
    <citation type="submission" date="2022-03" db="EMBL/GenBank/DDBJ databases">
        <title>Sinomonas sp. isolated from a soil.</title>
        <authorList>
            <person name="Han J."/>
            <person name="Kim D.-U."/>
        </authorList>
    </citation>
    <scope>NUCLEOTIDE SEQUENCE [LARGE SCALE GENOMIC DNA]</scope>
    <source>
        <strain evidence="1 2">5-5</strain>
    </source>
</reference>
<accession>A0ABS9U3B4</accession>
<dbReference type="Proteomes" id="UP001202922">
    <property type="component" value="Unassembled WGS sequence"/>
</dbReference>
<proteinExistence type="predicted"/>
<dbReference type="RefSeq" id="WP_241054793.1">
    <property type="nucleotide sequence ID" value="NZ_JAKZBV010000001.1"/>
</dbReference>
<keyword evidence="2" id="KW-1185">Reference proteome</keyword>
<dbReference type="EMBL" id="JAKZBV010000001">
    <property type="protein sequence ID" value="MCH6471179.1"/>
    <property type="molecule type" value="Genomic_DNA"/>
</dbReference>
<protein>
    <submittedName>
        <fullName evidence="1">Uncharacterized protein</fullName>
    </submittedName>
</protein>
<comment type="caution">
    <text evidence="1">The sequence shown here is derived from an EMBL/GenBank/DDBJ whole genome shotgun (WGS) entry which is preliminary data.</text>
</comment>
<evidence type="ECO:0000313" key="2">
    <source>
        <dbReference type="Proteomes" id="UP001202922"/>
    </source>
</evidence>
<evidence type="ECO:0000313" key="1">
    <source>
        <dbReference type="EMBL" id="MCH6471179.1"/>
    </source>
</evidence>
<name>A0ABS9U3B4_9MICC</name>
<organism evidence="1 2">
    <name type="scientific">Sinomonas terrae</name>
    <dbReference type="NCBI Taxonomy" id="2908838"/>
    <lineage>
        <taxon>Bacteria</taxon>
        <taxon>Bacillati</taxon>
        <taxon>Actinomycetota</taxon>
        <taxon>Actinomycetes</taxon>
        <taxon>Micrococcales</taxon>
        <taxon>Micrococcaceae</taxon>
        <taxon>Sinomonas</taxon>
    </lineage>
</organism>